<evidence type="ECO:0000313" key="12">
    <source>
        <dbReference type="EMBL" id="VFP81516.1"/>
    </source>
</evidence>
<dbReference type="InterPro" id="IPR006162">
    <property type="entry name" value="Ppantetheine_attach_site"/>
</dbReference>
<keyword evidence="5 8" id="KW-0443">Lipid metabolism</keyword>
<dbReference type="RefSeq" id="WP_154029277.1">
    <property type="nucleotide sequence ID" value="NZ_LR217710.1"/>
</dbReference>
<dbReference type="Gene3D" id="1.10.1200.10">
    <property type="entry name" value="ACP-like"/>
    <property type="match status" value="1"/>
</dbReference>
<dbReference type="HAMAP" id="MF_01217">
    <property type="entry name" value="Acyl_carrier"/>
    <property type="match status" value="1"/>
</dbReference>
<name>A0A451D6U2_9GAMM</name>
<dbReference type="NCBIfam" id="NF002148">
    <property type="entry name" value="PRK00982.1-2"/>
    <property type="match status" value="1"/>
</dbReference>
<accession>A0A451D6U2</accession>
<dbReference type="PANTHER" id="PTHR20863:SF76">
    <property type="entry name" value="CARRIER DOMAIN-CONTAINING PROTEIN"/>
    <property type="match status" value="1"/>
</dbReference>
<comment type="PTM">
    <text evidence="10">4'-phosphopantetheine is transferred from CoA to a specific serine of apo-ACP by acpS.</text>
</comment>
<dbReference type="Pfam" id="PF00550">
    <property type="entry name" value="PP-binding"/>
    <property type="match status" value="1"/>
</dbReference>
<protein>
    <recommendedName>
        <fullName evidence="8 9">Acyl carrier protein</fullName>
        <shortName evidence="8">ACP</shortName>
    </recommendedName>
</protein>
<gene>
    <name evidence="8 12" type="primary">acpP</name>
    <name evidence="12" type="ORF">BUCICURV3402_229</name>
</gene>
<comment type="subcellular location">
    <subcellularLocation>
        <location evidence="8">Cytoplasm</location>
    </subcellularLocation>
</comment>
<evidence type="ECO:0000256" key="6">
    <source>
        <dbReference type="ARBA" id="ARBA00023160"/>
    </source>
</evidence>
<dbReference type="UniPathway" id="UPA00094"/>
<keyword evidence="4 8" id="KW-0276">Fatty acid metabolism</keyword>
<dbReference type="GO" id="GO:0000036">
    <property type="term" value="F:acyl carrier activity"/>
    <property type="evidence" value="ECO:0007669"/>
    <property type="project" value="UniProtKB-UniRule"/>
</dbReference>
<comment type="similarity">
    <text evidence="8">Belongs to the acyl carrier protein (ACP) family.</text>
</comment>
<evidence type="ECO:0000256" key="5">
    <source>
        <dbReference type="ARBA" id="ARBA00023098"/>
    </source>
</evidence>
<dbReference type="GO" id="GO:0005737">
    <property type="term" value="C:cytoplasm"/>
    <property type="evidence" value="ECO:0007669"/>
    <property type="project" value="UniProtKB-SubCell"/>
</dbReference>
<dbReference type="NCBIfam" id="TIGR00517">
    <property type="entry name" value="acyl_carrier"/>
    <property type="match status" value="1"/>
</dbReference>
<dbReference type="InterPro" id="IPR003231">
    <property type="entry name" value="ACP"/>
</dbReference>
<organism evidence="12 13">
    <name type="scientific">Buchnera aphidicola</name>
    <name type="common">Cinara curvipes</name>
    <dbReference type="NCBI Taxonomy" id="2518975"/>
    <lineage>
        <taxon>Bacteria</taxon>
        <taxon>Pseudomonadati</taxon>
        <taxon>Pseudomonadota</taxon>
        <taxon>Gammaproteobacteria</taxon>
        <taxon>Enterobacterales</taxon>
        <taxon>Erwiniaceae</taxon>
        <taxon>Buchnera</taxon>
    </lineage>
</organism>
<dbReference type="GO" id="GO:0036104">
    <property type="term" value="P:Kdo2-lipid A biosynthetic process"/>
    <property type="evidence" value="ECO:0007669"/>
    <property type="project" value="UniProtKB-UniPathway"/>
</dbReference>
<keyword evidence="6 8" id="KW-0275">Fatty acid biosynthesis</keyword>
<dbReference type="InterPro" id="IPR036736">
    <property type="entry name" value="ACP-like_sf"/>
</dbReference>
<dbReference type="GO" id="GO:0016020">
    <property type="term" value="C:membrane"/>
    <property type="evidence" value="ECO:0007669"/>
    <property type="project" value="GOC"/>
</dbReference>
<dbReference type="SUPFAM" id="SSF47336">
    <property type="entry name" value="ACP-like"/>
    <property type="match status" value="1"/>
</dbReference>
<keyword evidence="2 8" id="KW-0444">Lipid biosynthesis</keyword>
<keyword evidence="3 8" id="KW-0597">Phosphoprotein</keyword>
<comment type="pathway">
    <text evidence="7">Glycolipid biosynthesis; KDO(2)-lipid A biosynthesis.</text>
</comment>
<evidence type="ECO:0000256" key="7">
    <source>
        <dbReference type="ARBA" id="ARBA00024328"/>
    </source>
</evidence>
<evidence type="ECO:0000256" key="1">
    <source>
        <dbReference type="ARBA" id="ARBA00022450"/>
    </source>
</evidence>
<evidence type="ECO:0000256" key="9">
    <source>
        <dbReference type="NCBIfam" id="TIGR00517"/>
    </source>
</evidence>
<dbReference type="GO" id="GO:0000035">
    <property type="term" value="F:acyl binding"/>
    <property type="evidence" value="ECO:0007669"/>
    <property type="project" value="TreeGrafter"/>
</dbReference>
<comment type="pathway">
    <text evidence="8 10">Lipid metabolism; fatty acid biosynthesis.</text>
</comment>
<comment type="function">
    <text evidence="8 10">Carrier of the growing fatty acid chain in fatty acid biosynthesis.</text>
</comment>
<dbReference type="PANTHER" id="PTHR20863">
    <property type="entry name" value="ACYL CARRIER PROTEIN"/>
    <property type="match status" value="1"/>
</dbReference>
<dbReference type="AlphaFoldDB" id="A0A451D6U2"/>
<proteinExistence type="inferred from homology"/>
<feature type="modified residue" description="O-(pantetheine 4'-phosphoryl)serine" evidence="8">
    <location>
        <position position="37"/>
    </location>
</feature>
<evidence type="ECO:0000256" key="4">
    <source>
        <dbReference type="ARBA" id="ARBA00022832"/>
    </source>
</evidence>
<dbReference type="InterPro" id="IPR009081">
    <property type="entry name" value="PP-bd_ACP"/>
</dbReference>
<evidence type="ECO:0000259" key="11">
    <source>
        <dbReference type="PROSITE" id="PS50075"/>
    </source>
</evidence>
<dbReference type="EMBL" id="LR217710">
    <property type="protein sequence ID" value="VFP81516.1"/>
    <property type="molecule type" value="Genomic_DNA"/>
</dbReference>
<keyword evidence="8" id="KW-0963">Cytoplasm</keyword>
<reference evidence="12 13" key="1">
    <citation type="submission" date="2019-02" db="EMBL/GenBank/DDBJ databases">
        <authorList>
            <person name="Manzano-Marin A."/>
            <person name="Manzano-Marin A."/>
        </authorList>
    </citation>
    <scope>NUCLEOTIDE SEQUENCE [LARGE SCALE GENOMIC DNA]</scope>
    <source>
        <strain evidence="12 13">BuCicurvipes</strain>
    </source>
</reference>
<comment type="PTM">
    <text evidence="8">4'-phosphopantetheine is transferred from CoA to a specific serine of apo-ACP by AcpS. This modification is essential for activity because fatty acids are bound in thioester linkage to the sulfhydryl of the prosthetic group.</text>
</comment>
<keyword evidence="1 8" id="KW-0596">Phosphopantetheine</keyword>
<feature type="domain" description="Carrier" evidence="11">
    <location>
        <begin position="1"/>
        <end position="77"/>
    </location>
</feature>
<evidence type="ECO:0000256" key="3">
    <source>
        <dbReference type="ARBA" id="ARBA00022553"/>
    </source>
</evidence>
<dbReference type="PROSITE" id="PS50075">
    <property type="entry name" value="CARRIER"/>
    <property type="match status" value="1"/>
</dbReference>
<dbReference type="Proteomes" id="UP000294344">
    <property type="component" value="Chromosome"/>
</dbReference>
<dbReference type="PROSITE" id="PS00012">
    <property type="entry name" value="PHOSPHOPANTETHEINE"/>
    <property type="match status" value="1"/>
</dbReference>
<sequence>MNNIIERIKKIIKKQFQTKEKNISLNNELKKDFNMDSLDFIELIMLLEEEFKIELFDIEIEKIKTIKDIKKYIIKKIKK</sequence>
<evidence type="ECO:0000313" key="13">
    <source>
        <dbReference type="Proteomes" id="UP000294344"/>
    </source>
</evidence>
<evidence type="ECO:0000256" key="2">
    <source>
        <dbReference type="ARBA" id="ARBA00022516"/>
    </source>
</evidence>
<evidence type="ECO:0000256" key="8">
    <source>
        <dbReference type="HAMAP-Rule" id="MF_01217"/>
    </source>
</evidence>
<evidence type="ECO:0000256" key="10">
    <source>
        <dbReference type="RuleBase" id="RU003545"/>
    </source>
</evidence>
<dbReference type="UniPathway" id="UPA00360"/>